<dbReference type="EMBL" id="BKCJ011607025">
    <property type="protein sequence ID" value="GFD43840.1"/>
    <property type="molecule type" value="Genomic_DNA"/>
</dbReference>
<name>A0A699WC73_TANCI</name>
<reference evidence="2" key="1">
    <citation type="journal article" date="2019" name="Sci. Rep.">
        <title>Draft genome of Tanacetum cinerariifolium, the natural source of mosquito coil.</title>
        <authorList>
            <person name="Yamashiro T."/>
            <person name="Shiraishi A."/>
            <person name="Satake H."/>
            <person name="Nakayama K."/>
        </authorList>
    </citation>
    <scope>NUCLEOTIDE SEQUENCE</scope>
</reference>
<dbReference type="AlphaFoldDB" id="A0A699WC73"/>
<evidence type="ECO:0000313" key="2">
    <source>
        <dbReference type="EMBL" id="GFD43840.1"/>
    </source>
</evidence>
<organism evidence="2">
    <name type="scientific">Tanacetum cinerariifolium</name>
    <name type="common">Dalmatian daisy</name>
    <name type="synonym">Chrysanthemum cinerariifolium</name>
    <dbReference type="NCBI Taxonomy" id="118510"/>
    <lineage>
        <taxon>Eukaryota</taxon>
        <taxon>Viridiplantae</taxon>
        <taxon>Streptophyta</taxon>
        <taxon>Embryophyta</taxon>
        <taxon>Tracheophyta</taxon>
        <taxon>Spermatophyta</taxon>
        <taxon>Magnoliopsida</taxon>
        <taxon>eudicotyledons</taxon>
        <taxon>Gunneridae</taxon>
        <taxon>Pentapetalae</taxon>
        <taxon>asterids</taxon>
        <taxon>campanulids</taxon>
        <taxon>Asterales</taxon>
        <taxon>Asteraceae</taxon>
        <taxon>Asteroideae</taxon>
        <taxon>Anthemideae</taxon>
        <taxon>Anthemidinae</taxon>
        <taxon>Tanacetum</taxon>
    </lineage>
</organism>
<comment type="caution">
    <text evidence="2">The sequence shown here is derived from an EMBL/GenBank/DDBJ whole genome shotgun (WGS) entry which is preliminary data.</text>
</comment>
<sequence length="107" mass="11749">MGEEFMVVKPSGTRIDSSHSLASSNSTTPLSHNHPLTYVSPTPTPTCVSFHRRTTRMTMRAQPGMSLGHSARVTKAVALLDSAFRKRCRHSYETPSSSSSLAFLVRK</sequence>
<evidence type="ECO:0000256" key="1">
    <source>
        <dbReference type="SAM" id="MobiDB-lite"/>
    </source>
</evidence>
<proteinExistence type="predicted"/>
<feature type="non-terminal residue" evidence="2">
    <location>
        <position position="107"/>
    </location>
</feature>
<gene>
    <name evidence="2" type="ORF">Tci_915809</name>
</gene>
<protein>
    <submittedName>
        <fullName evidence="2">Uncharacterized protein</fullName>
    </submittedName>
</protein>
<feature type="region of interest" description="Disordered" evidence="1">
    <location>
        <begin position="1"/>
        <end position="45"/>
    </location>
</feature>
<accession>A0A699WC73</accession>